<dbReference type="AlphaFoldDB" id="G8LL33"/>
<gene>
    <name evidence="2" type="ORF">EcWSU1_00558</name>
</gene>
<evidence type="ECO:0000313" key="3">
    <source>
        <dbReference type="Proteomes" id="UP000007838"/>
    </source>
</evidence>
<keyword evidence="1" id="KW-0812">Transmembrane</keyword>
<keyword evidence="1" id="KW-0472">Membrane</keyword>
<feature type="transmembrane region" description="Helical" evidence="1">
    <location>
        <begin position="42"/>
        <end position="59"/>
    </location>
</feature>
<dbReference type="HOGENOM" id="CLU_2897044_0_0_6"/>
<evidence type="ECO:0000256" key="1">
    <source>
        <dbReference type="SAM" id="Phobius"/>
    </source>
</evidence>
<accession>G8LL33</accession>
<protein>
    <submittedName>
        <fullName evidence="2">Uncharacterized protein</fullName>
    </submittedName>
</protein>
<sequence length="62" mass="6878">MVGGFFKRVAPGIALALVVQRYGKNSTFHSLTPQAGCPACDFINMLMIWLYAFAVYFATRSE</sequence>
<dbReference type="Proteomes" id="UP000007838">
    <property type="component" value="Chromosome"/>
</dbReference>
<reference evidence="2 3" key="1">
    <citation type="journal article" date="2011" name="Stand. Genomic Sci.">
        <title>Complete genome of the onion pathogen Enterobacter cloacae EcWSU1.</title>
        <authorList>
            <person name="Humann J.L."/>
            <person name="Wildung M."/>
            <person name="Cheng C.H."/>
            <person name="Lee T."/>
            <person name="Stewart J.E."/>
            <person name="Drew J.C."/>
            <person name="Triplett E.W."/>
            <person name="Main D."/>
            <person name="Schroeder B.K."/>
        </authorList>
    </citation>
    <scope>NUCLEOTIDE SEQUENCE [LARGE SCALE GENOMIC DNA]</scope>
    <source>
        <strain evidence="2 3">EcWSU1</strain>
    </source>
</reference>
<keyword evidence="1" id="KW-1133">Transmembrane helix</keyword>
<proteinExistence type="predicted"/>
<name>G8LL33_9ENTR</name>
<dbReference type="EMBL" id="CP002886">
    <property type="protein sequence ID" value="AEW71998.1"/>
    <property type="molecule type" value="Genomic_DNA"/>
</dbReference>
<dbReference type="KEGG" id="eec:EcWSU1_00558"/>
<evidence type="ECO:0000313" key="2">
    <source>
        <dbReference type="EMBL" id="AEW71998.1"/>
    </source>
</evidence>
<organism evidence="2 3">
    <name type="scientific">Enterobacter ludwigii</name>
    <dbReference type="NCBI Taxonomy" id="299767"/>
    <lineage>
        <taxon>Bacteria</taxon>
        <taxon>Pseudomonadati</taxon>
        <taxon>Pseudomonadota</taxon>
        <taxon>Gammaproteobacteria</taxon>
        <taxon>Enterobacterales</taxon>
        <taxon>Enterobacteriaceae</taxon>
        <taxon>Enterobacter</taxon>
        <taxon>Enterobacter cloacae complex</taxon>
    </lineage>
</organism>